<proteinExistence type="predicted"/>
<keyword evidence="1" id="KW-0472">Membrane</keyword>
<evidence type="ECO:0000313" key="2">
    <source>
        <dbReference type="EMBL" id="MCJ0975954.1"/>
    </source>
</evidence>
<dbReference type="Gene3D" id="1.10.287.910">
    <property type="entry name" value="bacterial mercury transporter, merf"/>
    <property type="match status" value="1"/>
</dbReference>
<comment type="caution">
    <text evidence="2">The sequence shown here is derived from an EMBL/GenBank/DDBJ whole genome shotgun (WGS) entry which is preliminary data.</text>
</comment>
<dbReference type="RefSeq" id="WP_023445426.1">
    <property type="nucleotide sequence ID" value="NZ_JALGRD010000018.1"/>
</dbReference>
<organism evidence="2 3">
    <name type="scientific">Stutzerimonas marianensis</name>
    <dbReference type="NCBI Taxonomy" id="2929513"/>
    <lineage>
        <taxon>Bacteria</taxon>
        <taxon>Pseudomonadati</taxon>
        <taxon>Pseudomonadota</taxon>
        <taxon>Gammaproteobacteria</taxon>
        <taxon>Pseudomonadales</taxon>
        <taxon>Pseudomonadaceae</taxon>
        <taxon>Stutzerimonas</taxon>
    </lineage>
</organism>
<sequence>MSNPKPLLKIGVSGSVVVALCCFTPVLVILLGVFGLSAWVGYLDYVLFPALGAFIALTLYALHKKRKAEACCTADSKMGEK</sequence>
<dbReference type="GO" id="GO:0016020">
    <property type="term" value="C:membrane"/>
    <property type="evidence" value="ECO:0007669"/>
    <property type="project" value="InterPro"/>
</dbReference>
<evidence type="ECO:0000313" key="3">
    <source>
        <dbReference type="Proteomes" id="UP001139682"/>
    </source>
</evidence>
<dbReference type="Pfam" id="PF11431">
    <property type="entry name" value="Transport_MerF"/>
    <property type="match status" value="1"/>
</dbReference>
<dbReference type="EMBL" id="JALGRD010000018">
    <property type="protein sequence ID" value="MCJ0975954.1"/>
    <property type="molecule type" value="Genomic_DNA"/>
</dbReference>
<gene>
    <name evidence="2" type="primary">merF</name>
    <name evidence="2" type="ORF">MST27_21575</name>
</gene>
<keyword evidence="3" id="KW-1185">Reference proteome</keyword>
<protein>
    <submittedName>
        <fullName evidence="2">Mercury resistance system transport protein MerF</fullName>
    </submittedName>
</protein>
<dbReference type="AlphaFoldDB" id="A0A9X1WAR5"/>
<keyword evidence="1" id="KW-1133">Transmembrane helix</keyword>
<reference evidence="2" key="1">
    <citation type="submission" date="2022-03" db="EMBL/GenBank/DDBJ databases">
        <title>Pseudomonas marianensis sp. nov., a marine bacterium isolated from deep-sea sediments of the Mariana Trench.</title>
        <authorList>
            <person name="Wei Y."/>
        </authorList>
    </citation>
    <scope>NUCLEOTIDE SEQUENCE</scope>
    <source>
        <strain evidence="2">PS1</strain>
    </source>
</reference>
<dbReference type="NCBIfam" id="NF033565">
    <property type="entry name" value="trans_MerF"/>
    <property type="match status" value="1"/>
</dbReference>
<dbReference type="InterPro" id="IPR021091">
    <property type="entry name" value="Mercury_ion_transport_MerF"/>
</dbReference>
<feature type="transmembrane region" description="Helical" evidence="1">
    <location>
        <begin position="42"/>
        <end position="62"/>
    </location>
</feature>
<feature type="transmembrane region" description="Helical" evidence="1">
    <location>
        <begin position="12"/>
        <end position="36"/>
    </location>
</feature>
<keyword evidence="1" id="KW-0812">Transmembrane</keyword>
<accession>A0A9X1WAR5</accession>
<name>A0A9X1WAR5_9GAMM</name>
<dbReference type="Proteomes" id="UP001139682">
    <property type="component" value="Unassembled WGS sequence"/>
</dbReference>
<evidence type="ECO:0000256" key="1">
    <source>
        <dbReference type="SAM" id="Phobius"/>
    </source>
</evidence>